<dbReference type="EMBL" id="BSOH01000002">
    <property type="protein sequence ID" value="GLR15989.1"/>
    <property type="molecule type" value="Genomic_DNA"/>
</dbReference>
<dbReference type="AlphaFoldDB" id="A0AA37WDU1"/>
<evidence type="ECO:0000256" key="3">
    <source>
        <dbReference type="PIRNR" id="PIRNR029218"/>
    </source>
</evidence>
<dbReference type="Gene3D" id="3.30.2310.20">
    <property type="entry name" value="RelE-like"/>
    <property type="match status" value="1"/>
</dbReference>
<dbReference type="InterPro" id="IPR035093">
    <property type="entry name" value="RelE/ParE_toxin_dom_sf"/>
</dbReference>
<dbReference type="PANTHER" id="PTHR33755:SF9">
    <property type="entry name" value="TOXIN PARE1"/>
    <property type="match status" value="1"/>
</dbReference>
<evidence type="ECO:0000313" key="4">
    <source>
        <dbReference type="EMBL" id="GLR15989.1"/>
    </source>
</evidence>
<name>A0AA37WDU1_9BACT</name>
<evidence type="ECO:0000313" key="5">
    <source>
        <dbReference type="Proteomes" id="UP001156666"/>
    </source>
</evidence>
<keyword evidence="5" id="KW-1185">Reference proteome</keyword>
<dbReference type="InterPro" id="IPR051803">
    <property type="entry name" value="TA_system_RelE-like_toxin"/>
</dbReference>
<dbReference type="RefSeq" id="WP_235294851.1">
    <property type="nucleotide sequence ID" value="NZ_BSOH01000002.1"/>
</dbReference>
<dbReference type="PIRSF" id="PIRSF029218">
    <property type="entry name" value="ParE"/>
    <property type="match status" value="1"/>
</dbReference>
<gene>
    <name evidence="4" type="primary">parE-1</name>
    <name evidence="4" type="ORF">GCM10007940_06040</name>
</gene>
<keyword evidence="2" id="KW-1277">Toxin-antitoxin system</keyword>
<sequence>MANYKLSNTAKEDLIRIHQFGVKRFGIRQADKYFNELFEYFDKIANNPFSFESVDYIRIGYRRCPCGSDTIYYRLNHDEVEIMSIIGNQNFQHQVIKRKEVR</sequence>
<dbReference type="InterPro" id="IPR028344">
    <property type="entry name" value="ParE1/4"/>
</dbReference>
<comment type="caution">
    <text evidence="4">The sequence shown here is derived from an EMBL/GenBank/DDBJ whole genome shotgun (WGS) entry which is preliminary data.</text>
</comment>
<evidence type="ECO:0000256" key="2">
    <source>
        <dbReference type="ARBA" id="ARBA00022649"/>
    </source>
</evidence>
<comment type="similarity">
    <text evidence="1 3">Belongs to the RelE toxin family.</text>
</comment>
<dbReference type="PANTHER" id="PTHR33755">
    <property type="entry name" value="TOXIN PARE1-RELATED"/>
    <property type="match status" value="1"/>
</dbReference>
<dbReference type="InterPro" id="IPR007712">
    <property type="entry name" value="RelE/ParE_toxin"/>
</dbReference>
<reference evidence="4" key="2">
    <citation type="submission" date="2023-01" db="EMBL/GenBank/DDBJ databases">
        <title>Draft genome sequence of Portibacter lacus strain NBRC 108769.</title>
        <authorList>
            <person name="Sun Q."/>
            <person name="Mori K."/>
        </authorList>
    </citation>
    <scope>NUCLEOTIDE SEQUENCE</scope>
    <source>
        <strain evidence="4">NBRC 108769</strain>
    </source>
</reference>
<proteinExistence type="inferred from homology"/>
<dbReference type="Proteomes" id="UP001156666">
    <property type="component" value="Unassembled WGS sequence"/>
</dbReference>
<dbReference type="Pfam" id="PF05016">
    <property type="entry name" value="ParE_toxin"/>
    <property type="match status" value="1"/>
</dbReference>
<evidence type="ECO:0000256" key="1">
    <source>
        <dbReference type="ARBA" id="ARBA00006226"/>
    </source>
</evidence>
<organism evidence="4 5">
    <name type="scientific">Portibacter lacus</name>
    <dbReference type="NCBI Taxonomy" id="1099794"/>
    <lineage>
        <taxon>Bacteria</taxon>
        <taxon>Pseudomonadati</taxon>
        <taxon>Bacteroidota</taxon>
        <taxon>Saprospiria</taxon>
        <taxon>Saprospirales</taxon>
        <taxon>Haliscomenobacteraceae</taxon>
        <taxon>Portibacter</taxon>
    </lineage>
</organism>
<protein>
    <recommendedName>
        <fullName evidence="3">Toxin</fullName>
    </recommendedName>
</protein>
<reference evidence="4" key="1">
    <citation type="journal article" date="2014" name="Int. J. Syst. Evol. Microbiol.">
        <title>Complete genome sequence of Corynebacterium casei LMG S-19264T (=DSM 44701T), isolated from a smear-ripened cheese.</title>
        <authorList>
            <consortium name="US DOE Joint Genome Institute (JGI-PGF)"/>
            <person name="Walter F."/>
            <person name="Albersmeier A."/>
            <person name="Kalinowski J."/>
            <person name="Ruckert C."/>
        </authorList>
    </citation>
    <scope>NUCLEOTIDE SEQUENCE</scope>
    <source>
        <strain evidence="4">NBRC 108769</strain>
    </source>
</reference>
<accession>A0AA37WDU1</accession>